<gene>
    <name evidence="1" type="ORF">NQ176_g4431</name>
</gene>
<evidence type="ECO:0000313" key="2">
    <source>
        <dbReference type="Proteomes" id="UP001143910"/>
    </source>
</evidence>
<reference evidence="1" key="1">
    <citation type="submission" date="2022-08" db="EMBL/GenBank/DDBJ databases">
        <title>Genome Sequence of Lecanicillium fungicola.</title>
        <authorList>
            <person name="Buettner E."/>
        </authorList>
    </citation>
    <scope>NUCLEOTIDE SEQUENCE</scope>
    <source>
        <strain evidence="1">Babe33</strain>
    </source>
</reference>
<organism evidence="1 2">
    <name type="scientific">Zarea fungicola</name>
    <dbReference type="NCBI Taxonomy" id="93591"/>
    <lineage>
        <taxon>Eukaryota</taxon>
        <taxon>Fungi</taxon>
        <taxon>Dikarya</taxon>
        <taxon>Ascomycota</taxon>
        <taxon>Pezizomycotina</taxon>
        <taxon>Sordariomycetes</taxon>
        <taxon>Hypocreomycetidae</taxon>
        <taxon>Hypocreales</taxon>
        <taxon>Cordycipitaceae</taxon>
        <taxon>Zarea</taxon>
    </lineage>
</organism>
<name>A0ACC1NDD4_9HYPO</name>
<accession>A0ACC1NDD4</accession>
<sequence>MVQYVEVVNNILVSVSTDLAIYRQSCEAVLRRLILPENILDELLHKRSSRAWEDEGLAVQIKKQFGSSSEYNTYLQAVVRLNKRIDKLRSKLELDENFQPMWMDDGSVDRECLAKFFSTSRTFRRAVKIGFNQGKYAKLAEDIESDVDRISKLTRGARTLEPIRAEKRAKEAAKYWLNVRDCARGLFTALSSRWTCPCRITHVASLRLGIEKISLLRVDANSNRKFKILFSFEEEAGSTFVLPWQWRVVEVDAQPAPAPPSTIAVSQTLSSPAVVLTHPNTVPTARIPAQISTSSITNLCDALSRATHQSQPLGFLSDNIWHHHLHNISSLQGLEGGNGFASLEQVLESPESMGTKTKFKIAAVLASAVLQFHSTPWLKNSWDLRDIYFFRDNGSRIMTDQPYISRRFVRRQRQHPSAIHGQLCISNEITFALGVALLELSYGRPLLSFQQCDDLDENGAAYGLTKFSIAKRLVGGLDQREPSKYADVVDRCIRCRFDTTETSLENPIFLTLFCQGVVTPLQEICDSVS</sequence>
<dbReference type="Proteomes" id="UP001143910">
    <property type="component" value="Unassembled WGS sequence"/>
</dbReference>
<evidence type="ECO:0000313" key="1">
    <source>
        <dbReference type="EMBL" id="KAJ2977330.1"/>
    </source>
</evidence>
<proteinExistence type="predicted"/>
<protein>
    <submittedName>
        <fullName evidence="1">Uncharacterized protein</fullName>
    </submittedName>
</protein>
<comment type="caution">
    <text evidence="1">The sequence shown here is derived from an EMBL/GenBank/DDBJ whole genome shotgun (WGS) entry which is preliminary data.</text>
</comment>
<dbReference type="EMBL" id="JANJQO010000482">
    <property type="protein sequence ID" value="KAJ2977330.1"/>
    <property type="molecule type" value="Genomic_DNA"/>
</dbReference>
<keyword evidence="2" id="KW-1185">Reference proteome</keyword>